<accession>A0A2P2PZW2</accession>
<name>A0A2P2PZW2_RHIMU</name>
<protein>
    <submittedName>
        <fullName evidence="1">Uncharacterized protein</fullName>
    </submittedName>
</protein>
<proteinExistence type="predicted"/>
<reference evidence="1" key="1">
    <citation type="submission" date="2018-02" db="EMBL/GenBank/DDBJ databases">
        <title>Rhizophora mucronata_Transcriptome.</title>
        <authorList>
            <person name="Meera S.P."/>
            <person name="Sreeshan A."/>
            <person name="Augustine A."/>
        </authorList>
    </citation>
    <scope>NUCLEOTIDE SEQUENCE</scope>
    <source>
        <tissue evidence="1">Leaf</tissue>
    </source>
</reference>
<dbReference type="AlphaFoldDB" id="A0A2P2PZW2"/>
<organism evidence="1">
    <name type="scientific">Rhizophora mucronata</name>
    <name type="common">Asiatic mangrove</name>
    <dbReference type="NCBI Taxonomy" id="61149"/>
    <lineage>
        <taxon>Eukaryota</taxon>
        <taxon>Viridiplantae</taxon>
        <taxon>Streptophyta</taxon>
        <taxon>Embryophyta</taxon>
        <taxon>Tracheophyta</taxon>
        <taxon>Spermatophyta</taxon>
        <taxon>Magnoliopsida</taxon>
        <taxon>eudicotyledons</taxon>
        <taxon>Gunneridae</taxon>
        <taxon>Pentapetalae</taxon>
        <taxon>rosids</taxon>
        <taxon>fabids</taxon>
        <taxon>Malpighiales</taxon>
        <taxon>Rhizophoraceae</taxon>
        <taxon>Rhizophora</taxon>
    </lineage>
</organism>
<dbReference type="EMBL" id="GGEC01079729">
    <property type="protein sequence ID" value="MBX60213.1"/>
    <property type="molecule type" value="Transcribed_RNA"/>
</dbReference>
<evidence type="ECO:0000313" key="1">
    <source>
        <dbReference type="EMBL" id="MBX60213.1"/>
    </source>
</evidence>
<sequence length="48" mass="5473">MSYESTPEMKQKNTKSYYPKGISIPVTKRVKILTICPITHTSTHIHIA</sequence>